<dbReference type="OrthoDB" id="2319305at2"/>
<dbReference type="STRING" id="1423746.FD27_GL001211"/>
<dbReference type="EMBL" id="AZER01000016">
    <property type="protein sequence ID" value="KRL27448.1"/>
    <property type="molecule type" value="Genomic_DNA"/>
</dbReference>
<gene>
    <name evidence="1" type="ORF">FD27_GL001211</name>
</gene>
<protein>
    <submittedName>
        <fullName evidence="1">Uncharacterized protein</fullName>
    </submittedName>
</protein>
<proteinExistence type="predicted"/>
<organism evidence="1 2">
    <name type="scientific">Limosilactobacillus frumenti DSM 13145</name>
    <dbReference type="NCBI Taxonomy" id="1423746"/>
    <lineage>
        <taxon>Bacteria</taxon>
        <taxon>Bacillati</taxon>
        <taxon>Bacillota</taxon>
        <taxon>Bacilli</taxon>
        <taxon>Lactobacillales</taxon>
        <taxon>Lactobacillaceae</taxon>
        <taxon>Limosilactobacillus</taxon>
    </lineage>
</organism>
<evidence type="ECO:0000313" key="2">
    <source>
        <dbReference type="Proteomes" id="UP000051445"/>
    </source>
</evidence>
<dbReference type="AlphaFoldDB" id="A0A0R1PG57"/>
<dbReference type="PATRIC" id="fig|1423746.3.peg.1232"/>
<sequence length="61" mass="7064">MSEYFSYKQAMQYIGIKSKVTFDKYLKNGLPTIKIGNSKRISKSDIDKFMADHRVVATQDK</sequence>
<evidence type="ECO:0000313" key="1">
    <source>
        <dbReference type="EMBL" id="KRL27448.1"/>
    </source>
</evidence>
<comment type="caution">
    <text evidence="1">The sequence shown here is derived from an EMBL/GenBank/DDBJ whole genome shotgun (WGS) entry which is preliminary data.</text>
</comment>
<reference evidence="1 2" key="1">
    <citation type="journal article" date="2015" name="Genome Announc.">
        <title>Expanding the biotechnology potential of lactobacilli through comparative genomics of 213 strains and associated genera.</title>
        <authorList>
            <person name="Sun Z."/>
            <person name="Harris H.M."/>
            <person name="McCann A."/>
            <person name="Guo C."/>
            <person name="Argimon S."/>
            <person name="Zhang W."/>
            <person name="Yang X."/>
            <person name="Jeffery I.B."/>
            <person name="Cooney J.C."/>
            <person name="Kagawa T.F."/>
            <person name="Liu W."/>
            <person name="Song Y."/>
            <person name="Salvetti E."/>
            <person name="Wrobel A."/>
            <person name="Rasinkangas P."/>
            <person name="Parkhill J."/>
            <person name="Rea M.C."/>
            <person name="O'Sullivan O."/>
            <person name="Ritari J."/>
            <person name="Douillard F.P."/>
            <person name="Paul Ross R."/>
            <person name="Yang R."/>
            <person name="Briner A.E."/>
            <person name="Felis G.E."/>
            <person name="de Vos W.M."/>
            <person name="Barrangou R."/>
            <person name="Klaenhammer T.R."/>
            <person name="Caufield P.W."/>
            <person name="Cui Y."/>
            <person name="Zhang H."/>
            <person name="O'Toole P.W."/>
        </authorList>
    </citation>
    <scope>NUCLEOTIDE SEQUENCE [LARGE SCALE GENOMIC DNA]</scope>
    <source>
        <strain evidence="1 2">DSM 13145</strain>
    </source>
</reference>
<keyword evidence="2" id="KW-1185">Reference proteome</keyword>
<name>A0A0R1PG57_9LACO</name>
<accession>A0A0R1PG57</accession>
<dbReference type="Proteomes" id="UP000051445">
    <property type="component" value="Unassembled WGS sequence"/>
</dbReference>
<dbReference type="RefSeq" id="WP_057751899.1">
    <property type="nucleotide sequence ID" value="NZ_AZER01000016.1"/>
</dbReference>